<feature type="active site" description="Tele-AMP-histidine intermediate" evidence="1">
    <location>
        <position position="98"/>
    </location>
</feature>
<dbReference type="InterPro" id="IPR019808">
    <property type="entry name" value="Histidine_triad_CS"/>
</dbReference>
<organism evidence="5 6">
    <name type="scientific">Cryptococcus deuterogattii Ram5</name>
    <dbReference type="NCBI Taxonomy" id="1296110"/>
    <lineage>
        <taxon>Eukaryota</taxon>
        <taxon>Fungi</taxon>
        <taxon>Dikarya</taxon>
        <taxon>Basidiomycota</taxon>
        <taxon>Agaricomycotina</taxon>
        <taxon>Tremellomycetes</taxon>
        <taxon>Tremellales</taxon>
        <taxon>Cryptococcaceae</taxon>
        <taxon>Cryptococcus</taxon>
        <taxon>Cryptococcus gattii species complex</taxon>
    </lineage>
</organism>
<evidence type="ECO:0000313" key="6">
    <source>
        <dbReference type="Proteomes" id="UP000053392"/>
    </source>
</evidence>
<dbReference type="PANTHER" id="PTHR46648">
    <property type="entry name" value="HIT FAMILY PROTEIN 1"/>
    <property type="match status" value="1"/>
</dbReference>
<dbReference type="Gene3D" id="3.30.428.10">
    <property type="entry name" value="HIT-like"/>
    <property type="match status" value="1"/>
</dbReference>
<evidence type="ECO:0000256" key="1">
    <source>
        <dbReference type="PIRSR" id="PIRSR601310-1"/>
    </source>
</evidence>
<dbReference type="HOGENOM" id="CLU_056776_3_0_1"/>
<dbReference type="AlphaFoldDB" id="A0A0D0U4R2"/>
<dbReference type="OrthoDB" id="672793at2759"/>
<dbReference type="PROSITE" id="PS00892">
    <property type="entry name" value="HIT_1"/>
    <property type="match status" value="1"/>
</dbReference>
<feature type="short sequence motif" description="Histidine triad motif" evidence="2 3">
    <location>
        <begin position="96"/>
        <end position="100"/>
    </location>
</feature>
<feature type="domain" description="HIT" evidence="4">
    <location>
        <begin position="8"/>
        <end position="113"/>
    </location>
</feature>
<keyword evidence="6" id="KW-1185">Reference proteome</keyword>
<dbReference type="EMBL" id="KN847896">
    <property type="protein sequence ID" value="KIR43178.1"/>
    <property type="molecule type" value="Genomic_DNA"/>
</dbReference>
<gene>
    <name evidence="5" type="ORF">I313_00019</name>
</gene>
<name>A0A0D0U4R2_9TREE</name>
<dbReference type="SUPFAM" id="SSF54197">
    <property type="entry name" value="HIT-like"/>
    <property type="match status" value="1"/>
</dbReference>
<reference evidence="5 6" key="1">
    <citation type="submission" date="2015-01" db="EMBL/GenBank/DDBJ databases">
        <title>The Genome Sequence of Cryptococcus gattii Ram5.</title>
        <authorList>
            <consortium name="The Broad Institute Genomics Platform"/>
            <person name="Cuomo C."/>
            <person name="Litvintseva A."/>
            <person name="Chen Y."/>
            <person name="Heitman J."/>
            <person name="Sun S."/>
            <person name="Springer D."/>
            <person name="Dromer F."/>
            <person name="Young S."/>
            <person name="Zeng Q."/>
            <person name="Gargeya S."/>
            <person name="Abouelleil A."/>
            <person name="Alvarado L."/>
            <person name="Chapman S.B."/>
            <person name="Gainer-Dewar J."/>
            <person name="Goldberg J."/>
            <person name="Griggs A."/>
            <person name="Gujja S."/>
            <person name="Hansen M."/>
            <person name="Howarth C."/>
            <person name="Imamovic A."/>
            <person name="Larimer J."/>
            <person name="Murphy C."/>
            <person name="Naylor J."/>
            <person name="Pearson M."/>
            <person name="Priest M."/>
            <person name="Roberts A."/>
            <person name="Saif S."/>
            <person name="Shea T."/>
            <person name="Sykes S."/>
            <person name="Wortman J."/>
            <person name="Nusbaum C."/>
            <person name="Birren B."/>
        </authorList>
    </citation>
    <scope>NUCLEOTIDE SEQUENCE [LARGE SCALE GENOMIC DNA]</scope>
    <source>
        <strain evidence="5 6">Ram5</strain>
    </source>
</reference>
<evidence type="ECO:0000313" key="5">
    <source>
        <dbReference type="EMBL" id="KIR43178.1"/>
    </source>
</evidence>
<dbReference type="InterPro" id="IPR011146">
    <property type="entry name" value="HIT-like"/>
</dbReference>
<dbReference type="GO" id="GO:0009117">
    <property type="term" value="P:nucleotide metabolic process"/>
    <property type="evidence" value="ECO:0007669"/>
    <property type="project" value="TreeGrafter"/>
</dbReference>
<dbReference type="CDD" id="cd01277">
    <property type="entry name" value="HINT_subgroup"/>
    <property type="match status" value="1"/>
</dbReference>
<protein>
    <submittedName>
        <fullName evidence="5">Hydrolase</fullName>
    </submittedName>
</protein>
<dbReference type="FunFam" id="3.30.428.10:FF:000030">
    <property type="entry name" value="Hydrolase, putative"/>
    <property type="match status" value="1"/>
</dbReference>
<dbReference type="PROSITE" id="PS51084">
    <property type="entry name" value="HIT_2"/>
    <property type="match status" value="1"/>
</dbReference>
<accession>A0A0D0U4R2</accession>
<evidence type="ECO:0000259" key="4">
    <source>
        <dbReference type="PROSITE" id="PS51084"/>
    </source>
</evidence>
<proteinExistence type="predicted"/>
<dbReference type="PANTHER" id="PTHR46648:SF1">
    <property type="entry name" value="ADENOSINE 5'-MONOPHOSPHORAMIDASE HNT1"/>
    <property type="match status" value="1"/>
</dbReference>
<evidence type="ECO:0000256" key="3">
    <source>
        <dbReference type="PROSITE-ProRule" id="PRU00464"/>
    </source>
</evidence>
<evidence type="ECO:0000256" key="2">
    <source>
        <dbReference type="PIRSR" id="PIRSR601310-3"/>
    </source>
</evidence>
<dbReference type="PRINTS" id="PR00332">
    <property type="entry name" value="HISTRIAD"/>
</dbReference>
<dbReference type="InterPro" id="IPR001310">
    <property type="entry name" value="Histidine_triad_HIT"/>
</dbReference>
<dbReference type="InterPro" id="IPR039384">
    <property type="entry name" value="HINT"/>
</dbReference>
<dbReference type="Proteomes" id="UP000053392">
    <property type="component" value="Unassembled WGS sequence"/>
</dbReference>
<dbReference type="GO" id="GO:0016787">
    <property type="term" value="F:hydrolase activity"/>
    <property type="evidence" value="ECO:0007669"/>
    <property type="project" value="UniProtKB-KW"/>
</dbReference>
<sequence>MASLASCIFCKIIKGEIPSMKLLETESVFAFMDVGPIAKGHCLVIPKHHAATFTELPDEAMVDILPTCKKLAAATGAENYNILQNNGRPAHQVVDHVHFHVIPKPAHAGDKEGLVIGWPTQKDLSKDEISKIFEQMKSKL</sequence>
<keyword evidence="5" id="KW-0378">Hydrolase</keyword>
<dbReference type="InterPro" id="IPR036265">
    <property type="entry name" value="HIT-like_sf"/>
</dbReference>
<dbReference type="Pfam" id="PF01230">
    <property type="entry name" value="HIT"/>
    <property type="match status" value="1"/>
</dbReference>